<dbReference type="AlphaFoldDB" id="A0A175VW50"/>
<evidence type="ECO:0000256" key="3">
    <source>
        <dbReference type="ARBA" id="ARBA00022980"/>
    </source>
</evidence>
<protein>
    <recommendedName>
        <fullName evidence="6">Large ribosomal subunit protein bL27m</fullName>
    </recommendedName>
</protein>
<evidence type="ECO:0000256" key="6">
    <source>
        <dbReference type="ARBA" id="ARBA00035267"/>
    </source>
</evidence>
<comment type="caution">
    <text evidence="9">The sequence shown here is derived from an EMBL/GenBank/DDBJ whole genome shotgun (WGS) entry which is preliminary data.</text>
</comment>
<keyword evidence="3" id="KW-0689">Ribosomal protein</keyword>
<evidence type="ECO:0000313" key="9">
    <source>
        <dbReference type="EMBL" id="KXX75603.1"/>
    </source>
</evidence>
<dbReference type="VEuPathDB" id="FungiDB:MMYC01_206563"/>
<evidence type="ECO:0000256" key="5">
    <source>
        <dbReference type="ARBA" id="ARBA00023274"/>
    </source>
</evidence>
<accession>A0A175VW50</accession>
<reference evidence="9 10" key="1">
    <citation type="journal article" date="2016" name="Genome Announc.">
        <title>Genome Sequence of Madurella mycetomatis mm55, Isolated from a Human Mycetoma Case in Sudan.</title>
        <authorList>
            <person name="Smit S."/>
            <person name="Derks M.F."/>
            <person name="Bervoets S."/>
            <person name="Fahal A."/>
            <person name="van Leeuwen W."/>
            <person name="van Belkum A."/>
            <person name="van de Sande W.W."/>
        </authorList>
    </citation>
    <scope>NUCLEOTIDE SEQUENCE [LARGE SCALE GENOMIC DNA]</scope>
    <source>
        <strain evidence="10">mm55</strain>
    </source>
</reference>
<dbReference type="PRINTS" id="PR00063">
    <property type="entry name" value="RIBOSOMALL27"/>
</dbReference>
<evidence type="ECO:0000256" key="1">
    <source>
        <dbReference type="ARBA" id="ARBA00004173"/>
    </source>
</evidence>
<keyword evidence="10" id="KW-1185">Reference proteome</keyword>
<evidence type="ECO:0000256" key="4">
    <source>
        <dbReference type="ARBA" id="ARBA00023128"/>
    </source>
</evidence>
<dbReference type="EMBL" id="LCTW02000260">
    <property type="protein sequence ID" value="KXX75603.1"/>
    <property type="molecule type" value="Genomic_DNA"/>
</dbReference>
<feature type="coiled-coil region" evidence="7">
    <location>
        <begin position="230"/>
        <end position="259"/>
    </location>
</feature>
<dbReference type="PANTHER" id="PTHR15893:SF0">
    <property type="entry name" value="LARGE RIBOSOMAL SUBUNIT PROTEIN BL27M"/>
    <property type="match status" value="1"/>
</dbReference>
<dbReference type="Pfam" id="PF01016">
    <property type="entry name" value="Ribosomal_L27"/>
    <property type="match status" value="1"/>
</dbReference>
<dbReference type="Proteomes" id="UP000078237">
    <property type="component" value="Unassembled WGS sequence"/>
</dbReference>
<evidence type="ECO:0000256" key="7">
    <source>
        <dbReference type="SAM" id="Coils"/>
    </source>
</evidence>
<dbReference type="FunFam" id="2.40.50.100:FF:000042">
    <property type="entry name" value="50S ribosomal protein L27"/>
    <property type="match status" value="1"/>
</dbReference>
<name>A0A175VW50_9PEZI</name>
<proteinExistence type="inferred from homology"/>
<evidence type="ECO:0000256" key="8">
    <source>
        <dbReference type="SAM" id="MobiDB-lite"/>
    </source>
</evidence>
<keyword evidence="5" id="KW-0687">Ribonucleoprotein</keyword>
<keyword evidence="7" id="KW-0175">Coiled coil</keyword>
<dbReference type="GO" id="GO:0005762">
    <property type="term" value="C:mitochondrial large ribosomal subunit"/>
    <property type="evidence" value="ECO:0007669"/>
    <property type="project" value="TreeGrafter"/>
</dbReference>
<comment type="subcellular location">
    <subcellularLocation>
        <location evidence="1">Mitochondrion</location>
    </subcellularLocation>
</comment>
<dbReference type="PANTHER" id="PTHR15893">
    <property type="entry name" value="RIBOSOMAL PROTEIN L27"/>
    <property type="match status" value="1"/>
</dbReference>
<dbReference type="OrthoDB" id="1867012at2759"/>
<evidence type="ECO:0000256" key="2">
    <source>
        <dbReference type="ARBA" id="ARBA00010797"/>
    </source>
</evidence>
<organism evidence="9 10">
    <name type="scientific">Madurella mycetomatis</name>
    <dbReference type="NCBI Taxonomy" id="100816"/>
    <lineage>
        <taxon>Eukaryota</taxon>
        <taxon>Fungi</taxon>
        <taxon>Dikarya</taxon>
        <taxon>Ascomycota</taxon>
        <taxon>Pezizomycotina</taxon>
        <taxon>Sordariomycetes</taxon>
        <taxon>Sordariomycetidae</taxon>
        <taxon>Sordariales</taxon>
        <taxon>Sordariales incertae sedis</taxon>
        <taxon>Madurella</taxon>
    </lineage>
</organism>
<keyword evidence="4" id="KW-0496">Mitochondrion</keyword>
<sequence>MHLVRLQLPAQRAAASSCRPLGAALRTVTTSFEERFAHLRIGSPAANAVVQGRRYASVKSQGAYRLKNKKTIPKKLGAKKTGDQYVIPGNIIYKQRGTIWHPGENTIMGRDHTIHAAVAGYVKYYRDPQRHPDRQYIGVVFNRDDKLPYPPGTPRRRKLSLAAVPRKIEEPVVEEMAASGIPLSVTRHEKTIEPQTETAVEAEQGIDKAAENPEEPVPLTDGNAVIFRLIKEKLKSRAKHEEKREAEEARKERELEVRKGTRVLRLQSDYSYRETNWEIGRIVGDVGSLPGTGKTDSRKARFRLRRRKRMVHFKGIKNRKRAKAARRAEYRKHVHAKREQRLLERAEAMARARATKASKDAAAAAAAGGQPKVEA</sequence>
<dbReference type="STRING" id="100816.A0A175VW50"/>
<dbReference type="InterPro" id="IPR001684">
    <property type="entry name" value="Ribosomal_bL27"/>
</dbReference>
<comment type="similarity">
    <text evidence="2">Belongs to the bacterial ribosomal protein bL27 family.</text>
</comment>
<dbReference type="SUPFAM" id="SSF110324">
    <property type="entry name" value="Ribosomal L27 protein-like"/>
    <property type="match status" value="1"/>
</dbReference>
<feature type="region of interest" description="Disordered" evidence="8">
    <location>
        <begin position="350"/>
        <end position="375"/>
    </location>
</feature>
<dbReference type="GO" id="GO:0006412">
    <property type="term" value="P:translation"/>
    <property type="evidence" value="ECO:0007669"/>
    <property type="project" value="InterPro"/>
</dbReference>
<dbReference type="GO" id="GO:0003735">
    <property type="term" value="F:structural constituent of ribosome"/>
    <property type="evidence" value="ECO:0007669"/>
    <property type="project" value="InterPro"/>
</dbReference>
<evidence type="ECO:0000313" key="10">
    <source>
        <dbReference type="Proteomes" id="UP000078237"/>
    </source>
</evidence>
<dbReference type="Gene3D" id="2.40.50.100">
    <property type="match status" value="1"/>
</dbReference>
<gene>
    <name evidence="9" type="ORF">MMYC01_206563</name>
</gene>